<keyword evidence="2" id="KW-1185">Reference proteome</keyword>
<evidence type="ECO:0000313" key="1">
    <source>
        <dbReference type="EMBL" id="MED6138362.1"/>
    </source>
</evidence>
<dbReference type="EMBL" id="JASCZI010061314">
    <property type="protein sequence ID" value="MED6138362.1"/>
    <property type="molecule type" value="Genomic_DNA"/>
</dbReference>
<dbReference type="Proteomes" id="UP001341840">
    <property type="component" value="Unassembled WGS sequence"/>
</dbReference>
<sequence>MVRWAQTTHLPTKVTYEFDSTKHEWVIETTTNIIHTIHEHRRVDGHLHRSDKTLIGNALPSPKETLSTEMFRGKKTLMVSPIVEYVPYMSVSAPRLTLVHPTRRTTSTLHVSKLEEGSWYSDLLKSRGYDRIKIIDKGSIGSTPLEIGIRDNALRHNLDVMHIEKNMCNNVVFTIFNDSGKSKTTSKLVKTCNAWG</sequence>
<reference evidence="1 2" key="1">
    <citation type="journal article" date="2023" name="Plants (Basel)">
        <title>Bridging the Gap: Combining Genomics and Transcriptomics Approaches to Understand Stylosanthes scabra, an Orphan Legume from the Brazilian Caatinga.</title>
        <authorList>
            <person name="Ferreira-Neto J.R.C."/>
            <person name="da Silva M.D."/>
            <person name="Binneck E."/>
            <person name="de Melo N.F."/>
            <person name="da Silva R.H."/>
            <person name="de Melo A.L.T.M."/>
            <person name="Pandolfi V."/>
            <person name="Bustamante F.O."/>
            <person name="Brasileiro-Vidal A.C."/>
            <person name="Benko-Iseppon A.M."/>
        </authorList>
    </citation>
    <scope>NUCLEOTIDE SEQUENCE [LARGE SCALE GENOMIC DNA]</scope>
    <source>
        <tissue evidence="1">Leaves</tissue>
    </source>
</reference>
<proteinExistence type="predicted"/>
<name>A0ABU6SPJ5_9FABA</name>
<evidence type="ECO:0000313" key="2">
    <source>
        <dbReference type="Proteomes" id="UP001341840"/>
    </source>
</evidence>
<protein>
    <submittedName>
        <fullName evidence="1">Uncharacterized protein</fullName>
    </submittedName>
</protein>
<accession>A0ABU6SPJ5</accession>
<comment type="caution">
    <text evidence="1">The sequence shown here is derived from an EMBL/GenBank/DDBJ whole genome shotgun (WGS) entry which is preliminary data.</text>
</comment>
<gene>
    <name evidence="1" type="ORF">PIB30_073680</name>
</gene>
<organism evidence="1 2">
    <name type="scientific">Stylosanthes scabra</name>
    <dbReference type="NCBI Taxonomy" id="79078"/>
    <lineage>
        <taxon>Eukaryota</taxon>
        <taxon>Viridiplantae</taxon>
        <taxon>Streptophyta</taxon>
        <taxon>Embryophyta</taxon>
        <taxon>Tracheophyta</taxon>
        <taxon>Spermatophyta</taxon>
        <taxon>Magnoliopsida</taxon>
        <taxon>eudicotyledons</taxon>
        <taxon>Gunneridae</taxon>
        <taxon>Pentapetalae</taxon>
        <taxon>rosids</taxon>
        <taxon>fabids</taxon>
        <taxon>Fabales</taxon>
        <taxon>Fabaceae</taxon>
        <taxon>Papilionoideae</taxon>
        <taxon>50 kb inversion clade</taxon>
        <taxon>dalbergioids sensu lato</taxon>
        <taxon>Dalbergieae</taxon>
        <taxon>Pterocarpus clade</taxon>
        <taxon>Stylosanthes</taxon>
    </lineage>
</organism>